<feature type="transmembrane region" description="Helical" evidence="1">
    <location>
        <begin position="12"/>
        <end position="34"/>
    </location>
</feature>
<feature type="transmembrane region" description="Helical" evidence="1">
    <location>
        <begin position="521"/>
        <end position="545"/>
    </location>
</feature>
<evidence type="ECO:0000313" key="2">
    <source>
        <dbReference type="EMBL" id="KAG9235726.1"/>
    </source>
</evidence>
<dbReference type="Pfam" id="PF11915">
    <property type="entry name" value="DUF3433"/>
    <property type="match status" value="2"/>
</dbReference>
<feature type="transmembrane region" description="Helical" evidence="1">
    <location>
        <begin position="272"/>
        <end position="291"/>
    </location>
</feature>
<dbReference type="PANTHER" id="PTHR37544:SF3">
    <property type="entry name" value="SPRAY"/>
    <property type="match status" value="1"/>
</dbReference>
<dbReference type="EMBL" id="MU251424">
    <property type="protein sequence ID" value="KAG9235726.1"/>
    <property type="molecule type" value="Genomic_DNA"/>
</dbReference>
<dbReference type="Proteomes" id="UP000824998">
    <property type="component" value="Unassembled WGS sequence"/>
</dbReference>
<feature type="transmembrane region" description="Helical" evidence="1">
    <location>
        <begin position="108"/>
        <end position="129"/>
    </location>
</feature>
<dbReference type="AlphaFoldDB" id="A0A9P8C845"/>
<protein>
    <submittedName>
        <fullName evidence="2">Uncharacterized protein</fullName>
    </submittedName>
</protein>
<keyword evidence="1" id="KW-1133">Transmembrane helix</keyword>
<proteinExistence type="predicted"/>
<dbReference type="OrthoDB" id="3248909at2759"/>
<keyword evidence="1" id="KW-0812">Transmembrane</keyword>
<gene>
    <name evidence="2" type="ORF">BJ875DRAFT_458434</name>
</gene>
<feature type="transmembrane region" description="Helical" evidence="1">
    <location>
        <begin position="173"/>
        <end position="192"/>
    </location>
</feature>
<keyword evidence="3" id="KW-1185">Reference proteome</keyword>
<feature type="transmembrane region" description="Helical" evidence="1">
    <location>
        <begin position="557"/>
        <end position="578"/>
    </location>
</feature>
<keyword evidence="1" id="KW-0472">Membrane</keyword>
<name>A0A9P8C845_9HELO</name>
<dbReference type="InterPro" id="IPR021840">
    <property type="entry name" value="DUF3433"/>
</dbReference>
<organism evidence="2 3">
    <name type="scientific">Amylocarpus encephaloides</name>
    <dbReference type="NCBI Taxonomy" id="45428"/>
    <lineage>
        <taxon>Eukaryota</taxon>
        <taxon>Fungi</taxon>
        <taxon>Dikarya</taxon>
        <taxon>Ascomycota</taxon>
        <taxon>Pezizomycotina</taxon>
        <taxon>Leotiomycetes</taxon>
        <taxon>Helotiales</taxon>
        <taxon>Helotiales incertae sedis</taxon>
        <taxon>Amylocarpus</taxon>
    </lineage>
</organism>
<reference evidence="2" key="1">
    <citation type="journal article" date="2021" name="IMA Fungus">
        <title>Genomic characterization of three marine fungi, including Emericellopsis atlantica sp. nov. with signatures of a generalist lifestyle and marine biomass degradation.</title>
        <authorList>
            <person name="Hagestad O.C."/>
            <person name="Hou L."/>
            <person name="Andersen J.H."/>
            <person name="Hansen E.H."/>
            <person name="Altermark B."/>
            <person name="Li C."/>
            <person name="Kuhnert E."/>
            <person name="Cox R.J."/>
            <person name="Crous P.W."/>
            <person name="Spatafora J.W."/>
            <person name="Lail K."/>
            <person name="Amirebrahimi M."/>
            <person name="Lipzen A."/>
            <person name="Pangilinan J."/>
            <person name="Andreopoulos W."/>
            <person name="Hayes R.D."/>
            <person name="Ng V."/>
            <person name="Grigoriev I.V."/>
            <person name="Jackson S.A."/>
            <person name="Sutton T.D.S."/>
            <person name="Dobson A.D.W."/>
            <person name="Rama T."/>
        </authorList>
    </citation>
    <scope>NUCLEOTIDE SEQUENCE</scope>
    <source>
        <strain evidence="2">TRa018bII</strain>
    </source>
</reference>
<evidence type="ECO:0000256" key="1">
    <source>
        <dbReference type="SAM" id="Phobius"/>
    </source>
</evidence>
<dbReference type="PANTHER" id="PTHR37544">
    <property type="entry name" value="SPRAY-RELATED"/>
    <property type="match status" value="1"/>
</dbReference>
<feature type="transmembrane region" description="Helical" evidence="1">
    <location>
        <begin position="141"/>
        <end position="161"/>
    </location>
</feature>
<sequence>MSSNLAIPNWRPWSMSITFLTLVALLALGFAACLEVLIQLSNRAAPETLISLVWEAWFLNTTESASHTDKRLLHFVNNIIVDHSSQATMCKLGAIRATAAMELRAAEYFMWFYFPGAVVIVYGMLWLSIDTSVKQCEPFHQASLPGGALACSTLFANYITLISPIQATLRGEYLVAISSIALLLTTVITPIVQSQLFKSQIWYIQAGQMLMNGTLVAFEHTTRLQEVQNIINSKRGHILCRELSPEEFDSGTRWTRGTIQTVFYIDHTLGQFQTASFLVISILAFCLLWSCSHRRSGLRDNHLGLASLASLAYRNGSHAFLSHFDNVEEDDTEETLKCKLGNKRVLLSWCADRYGFTFLDETQLPVRHDSSSVRSFVVVIRKFYIFCQKKCKFPWLSQYWIPSEKTSASKYFHQSLFFTMVPSGFCIISLSSAVVNTHSNLQDAETLAIPQKAATENLVYVMVFATLLRNTWQTVDSSVRYMSVYWGLHKTGLRPWPHFERVYSITPPFYIIVQAFWDRQWILGIVTFWSVVLDIFTICTGSLAAMSQGDGLTKAAFYSNIAISFTILITTVALSYMLSRVPAAKIPRGPAGLASTFSYLRSSSLLQHMQDISSMDRKTRQLHLAKNRKVYRYGYFRPSILTPIDYGYDRQTSEVYILGVDDSAHIERVSDLWT</sequence>
<comment type="caution">
    <text evidence="2">The sequence shown here is derived from an EMBL/GenBank/DDBJ whole genome shotgun (WGS) entry which is preliminary data.</text>
</comment>
<accession>A0A9P8C845</accession>
<evidence type="ECO:0000313" key="3">
    <source>
        <dbReference type="Proteomes" id="UP000824998"/>
    </source>
</evidence>